<dbReference type="KEGG" id="ttt:THITE_2091924"/>
<sequence length="152" mass="17658">MVTIETGSSNMLESPRDWPEWYAELKWHAWALGLWKECNPDLPGIEEEDAEPVAPTYDAALEKLRKQRAAEHDDSKGEVPEPSLEEVDALYDRMREDYIMLATFRQNEIMRRLALINWISRSVSRPLLNAARIAIWDKKLGSNRALIRVRHS</sequence>
<organism evidence="1 2">
    <name type="scientific">Thermothielavioides terrestris (strain ATCC 38088 / NRRL 8126)</name>
    <name type="common">Thielavia terrestris</name>
    <dbReference type="NCBI Taxonomy" id="578455"/>
    <lineage>
        <taxon>Eukaryota</taxon>
        <taxon>Fungi</taxon>
        <taxon>Dikarya</taxon>
        <taxon>Ascomycota</taxon>
        <taxon>Pezizomycotina</taxon>
        <taxon>Sordariomycetes</taxon>
        <taxon>Sordariomycetidae</taxon>
        <taxon>Sordariales</taxon>
        <taxon>Chaetomiaceae</taxon>
        <taxon>Thermothielavioides</taxon>
        <taxon>Thermothielavioides terrestris</taxon>
    </lineage>
</organism>
<proteinExistence type="predicted"/>
<accession>G2RFD9</accession>
<dbReference type="GeneID" id="11522707"/>
<dbReference type="RefSeq" id="XP_003656758.1">
    <property type="nucleotide sequence ID" value="XM_003656710.1"/>
</dbReference>
<reference evidence="1 2" key="1">
    <citation type="journal article" date="2011" name="Nat. Biotechnol.">
        <title>Comparative genomic analysis of the thermophilic biomass-degrading fungi Myceliophthora thermophila and Thielavia terrestris.</title>
        <authorList>
            <person name="Berka R.M."/>
            <person name="Grigoriev I.V."/>
            <person name="Otillar R."/>
            <person name="Salamov A."/>
            <person name="Grimwood J."/>
            <person name="Reid I."/>
            <person name="Ishmael N."/>
            <person name="John T."/>
            <person name="Darmond C."/>
            <person name="Moisan M.-C."/>
            <person name="Henrissat B."/>
            <person name="Coutinho P.M."/>
            <person name="Lombard V."/>
            <person name="Natvig D.O."/>
            <person name="Lindquist E."/>
            <person name="Schmutz J."/>
            <person name="Lucas S."/>
            <person name="Harris P."/>
            <person name="Powlowski J."/>
            <person name="Bellemare A."/>
            <person name="Taylor D."/>
            <person name="Butler G."/>
            <person name="de Vries R.P."/>
            <person name="Allijn I.E."/>
            <person name="van den Brink J."/>
            <person name="Ushinsky S."/>
            <person name="Storms R."/>
            <person name="Powell A.J."/>
            <person name="Paulsen I.T."/>
            <person name="Elbourne L.D.H."/>
            <person name="Baker S.E."/>
            <person name="Magnuson J."/>
            <person name="LaBoissiere S."/>
            <person name="Clutterbuck A.J."/>
            <person name="Martinez D."/>
            <person name="Wogulis M."/>
            <person name="de Leon A.L."/>
            <person name="Rey M.W."/>
            <person name="Tsang A."/>
        </authorList>
    </citation>
    <scope>NUCLEOTIDE SEQUENCE [LARGE SCALE GENOMIC DNA]</scope>
    <source>
        <strain evidence="2">ATCC 38088 / NRRL 8126</strain>
    </source>
</reference>
<dbReference type="HOGENOM" id="CLU_1723590_0_0_1"/>
<keyword evidence="2" id="KW-1185">Reference proteome</keyword>
<name>G2RFD9_THETT</name>
<dbReference type="EMBL" id="CP003013">
    <property type="protein sequence ID" value="AEO70422.1"/>
    <property type="molecule type" value="Genomic_DNA"/>
</dbReference>
<protein>
    <submittedName>
        <fullName evidence="1">Uncharacterized protein</fullName>
    </submittedName>
</protein>
<dbReference type="AlphaFoldDB" id="G2RFD9"/>
<gene>
    <name evidence="1" type="ORF">THITE_2091924</name>
</gene>
<evidence type="ECO:0000313" key="1">
    <source>
        <dbReference type="EMBL" id="AEO70422.1"/>
    </source>
</evidence>
<dbReference type="Proteomes" id="UP000008181">
    <property type="component" value="Chromosome 5"/>
</dbReference>
<evidence type="ECO:0000313" key="2">
    <source>
        <dbReference type="Proteomes" id="UP000008181"/>
    </source>
</evidence>